<feature type="compositionally biased region" description="Basic and acidic residues" evidence="5">
    <location>
        <begin position="468"/>
        <end position="477"/>
    </location>
</feature>
<dbReference type="NCBIfam" id="NF045576">
    <property type="entry name" value="BT_3928_fam"/>
    <property type="match status" value="1"/>
</dbReference>
<comment type="caution">
    <text evidence="8">The sequence shown here is derived from an EMBL/GenBank/DDBJ whole genome shotgun (WGS) entry which is preliminary data.</text>
</comment>
<protein>
    <submittedName>
        <fullName evidence="8">Triosephosphate isomerase</fullName>
    </submittedName>
</protein>
<dbReference type="GO" id="GO:0016020">
    <property type="term" value="C:membrane"/>
    <property type="evidence" value="ECO:0007669"/>
    <property type="project" value="UniProtKB-SubCell"/>
</dbReference>
<evidence type="ECO:0000256" key="1">
    <source>
        <dbReference type="ARBA" id="ARBA00004141"/>
    </source>
</evidence>
<gene>
    <name evidence="8" type="ORF">HMPREF0647_08160</name>
</gene>
<dbReference type="GO" id="GO:0016853">
    <property type="term" value="F:isomerase activity"/>
    <property type="evidence" value="ECO:0007669"/>
    <property type="project" value="UniProtKB-KW"/>
</dbReference>
<evidence type="ECO:0000313" key="8">
    <source>
        <dbReference type="EMBL" id="KGF44088.1"/>
    </source>
</evidence>
<feature type="transmembrane region" description="Helical" evidence="6">
    <location>
        <begin position="394"/>
        <end position="415"/>
    </location>
</feature>
<evidence type="ECO:0000313" key="9">
    <source>
        <dbReference type="Proteomes" id="UP000029525"/>
    </source>
</evidence>
<evidence type="ECO:0000259" key="7">
    <source>
        <dbReference type="Pfam" id="PF07291"/>
    </source>
</evidence>
<evidence type="ECO:0000256" key="3">
    <source>
        <dbReference type="ARBA" id="ARBA00022989"/>
    </source>
</evidence>
<reference evidence="8 9" key="1">
    <citation type="submission" date="2014-07" db="EMBL/GenBank/DDBJ databases">
        <authorList>
            <person name="McCorrison J."/>
            <person name="Sanka R."/>
            <person name="Torralba M."/>
            <person name="Gillis M."/>
            <person name="Haft D.H."/>
            <person name="Methe B."/>
            <person name="Sutton G."/>
            <person name="Nelson K.E."/>
        </authorList>
    </citation>
    <scope>NUCLEOTIDE SEQUENCE [LARGE SCALE GENOMIC DNA]</scope>
    <source>
        <strain evidence="8 9">DNF00320</strain>
    </source>
</reference>
<feature type="region of interest" description="Disordered" evidence="5">
    <location>
        <begin position="455"/>
        <end position="487"/>
    </location>
</feature>
<proteinExistence type="predicted"/>
<dbReference type="GO" id="GO:0030416">
    <property type="term" value="P:methylamine metabolic process"/>
    <property type="evidence" value="ECO:0007669"/>
    <property type="project" value="InterPro"/>
</dbReference>
<feature type="transmembrane region" description="Helical" evidence="6">
    <location>
        <begin position="57"/>
        <end position="78"/>
    </location>
</feature>
<dbReference type="EMBL" id="JRNQ01000051">
    <property type="protein sequence ID" value="KGF44088.1"/>
    <property type="molecule type" value="Genomic_DNA"/>
</dbReference>
<dbReference type="Pfam" id="PF07291">
    <property type="entry name" value="MauE"/>
    <property type="match status" value="1"/>
</dbReference>
<keyword evidence="3 6" id="KW-1133">Transmembrane helix</keyword>
<evidence type="ECO:0000256" key="5">
    <source>
        <dbReference type="SAM" id="MobiDB-lite"/>
    </source>
</evidence>
<feature type="domain" description="Methylamine utilisation protein MauE" evidence="7">
    <location>
        <begin position="7"/>
        <end position="139"/>
    </location>
</feature>
<feature type="transmembrane region" description="Helical" evidence="6">
    <location>
        <begin position="124"/>
        <end position="143"/>
    </location>
</feature>
<organism evidence="8 9">
    <name type="scientific">Prevotella bivia DNF00320</name>
    <dbReference type="NCBI Taxonomy" id="1401068"/>
    <lineage>
        <taxon>Bacteria</taxon>
        <taxon>Pseudomonadati</taxon>
        <taxon>Bacteroidota</taxon>
        <taxon>Bacteroidia</taxon>
        <taxon>Bacteroidales</taxon>
        <taxon>Prevotellaceae</taxon>
        <taxon>Prevotella</taxon>
    </lineage>
</organism>
<dbReference type="OrthoDB" id="9809429at2"/>
<dbReference type="AlphaFoldDB" id="A0A096AAD3"/>
<accession>A0A096AAD3</accession>
<sequence>MRNTKLIIVNIARAILAITFIFSGFVKAIDPLGSQYKIKEYLEAVHMSSYIPEWTQLLLSIGLSAIEFTLGILLLLAIQRRKVSKLVVAFTAIMTLITLWLTISNPIQDCGCFGDALKLTNAQTFSKNIVLLLAALVLVKWPLYQARFISKTNQWIASNFTIIFIIVASTLSLYYLPIFDFRPYFVGQNIKKGMEIPKGAKQTKFKTTFICEKNGVTKEFDEHNYPYNDTTWVFKDSHQEVIEKGYEPPIHDFAITNDATGEDLTDSILQHNGYIFLLISPFIDQADDTNFGDIDAIYEYAKENHYPFMGVTASTEKSIKHWRNITGAEYPFYTADGTTLKTIIRSNPGLVLLYKGTIINKWSHNDLPQASQLNAPLNLLTIGHEPESNIWEKIVLILLGYVLPLILLIIADRFWAWSVWVRKKEEWIKQKEQWLIKQEREQAEKMFLQAEKAMGNAGKAVSQASKSVVDRLKKEKGNTPPNDKSNV</sequence>
<dbReference type="Proteomes" id="UP000029525">
    <property type="component" value="Unassembled WGS sequence"/>
</dbReference>
<feature type="transmembrane region" description="Helical" evidence="6">
    <location>
        <begin position="155"/>
        <end position="176"/>
    </location>
</feature>
<feature type="transmembrane region" description="Helical" evidence="6">
    <location>
        <begin position="7"/>
        <end position="26"/>
    </location>
</feature>
<keyword evidence="2 6" id="KW-0812">Transmembrane</keyword>
<feature type="transmembrane region" description="Helical" evidence="6">
    <location>
        <begin position="85"/>
        <end position="104"/>
    </location>
</feature>
<comment type="subcellular location">
    <subcellularLocation>
        <location evidence="1">Membrane</location>
        <topology evidence="1">Multi-pass membrane protein</topology>
    </subcellularLocation>
</comment>
<evidence type="ECO:0000256" key="6">
    <source>
        <dbReference type="SAM" id="Phobius"/>
    </source>
</evidence>
<dbReference type="InterPro" id="IPR009908">
    <property type="entry name" value="Methylamine_util_MauE"/>
</dbReference>
<name>A0A096AAD3_9BACT</name>
<evidence type="ECO:0000256" key="2">
    <source>
        <dbReference type="ARBA" id="ARBA00022692"/>
    </source>
</evidence>
<keyword evidence="8" id="KW-0413">Isomerase</keyword>
<keyword evidence="4 6" id="KW-0472">Membrane</keyword>
<evidence type="ECO:0000256" key="4">
    <source>
        <dbReference type="ARBA" id="ARBA00023136"/>
    </source>
</evidence>